<keyword evidence="4" id="KW-1185">Reference proteome</keyword>
<proteinExistence type="predicted"/>
<name>A0A3M7L808_9FLAO</name>
<feature type="domain" description="BD-FAE-like" evidence="2">
    <location>
        <begin position="65"/>
        <end position="294"/>
    </location>
</feature>
<dbReference type="PANTHER" id="PTHR48081">
    <property type="entry name" value="AB HYDROLASE SUPERFAMILY PROTEIN C4A8.06C"/>
    <property type="match status" value="1"/>
</dbReference>
<comment type="caution">
    <text evidence="3">The sequence shown here is derived from an EMBL/GenBank/DDBJ whole genome shotgun (WGS) entry which is preliminary data.</text>
</comment>
<evidence type="ECO:0000313" key="3">
    <source>
        <dbReference type="EMBL" id="RMZ58898.1"/>
    </source>
</evidence>
<dbReference type="InterPro" id="IPR049492">
    <property type="entry name" value="BD-FAE-like_dom"/>
</dbReference>
<dbReference type="InterPro" id="IPR029058">
    <property type="entry name" value="AB_hydrolase_fold"/>
</dbReference>
<keyword evidence="1 3" id="KW-0378">Hydrolase</keyword>
<dbReference type="Gene3D" id="3.40.50.1820">
    <property type="entry name" value="alpha/beta hydrolase"/>
    <property type="match status" value="1"/>
</dbReference>
<gene>
    <name evidence="3" type="ORF">D1632_15120</name>
</gene>
<reference evidence="3 4" key="1">
    <citation type="submission" date="2018-08" db="EMBL/GenBank/DDBJ databases">
        <title>Chryseobacterium nematophagum: a novel matrix digesting pathogen of nematodes.</title>
        <authorList>
            <person name="Page A."/>
            <person name="Roberts M."/>
            <person name="Felix M.-A."/>
            <person name="Weir W."/>
        </authorList>
    </citation>
    <scope>NUCLEOTIDE SEQUENCE [LARGE SCALE GENOMIC DNA]</scope>
    <source>
        <strain evidence="3 4">JUb275</strain>
    </source>
</reference>
<dbReference type="GO" id="GO:0016787">
    <property type="term" value="F:hydrolase activity"/>
    <property type="evidence" value="ECO:0007669"/>
    <property type="project" value="UniProtKB-KW"/>
</dbReference>
<dbReference type="Proteomes" id="UP000267524">
    <property type="component" value="Unassembled WGS sequence"/>
</dbReference>
<dbReference type="PANTHER" id="PTHR48081:SF13">
    <property type="entry name" value="ALPHA_BETA HYDROLASE"/>
    <property type="match status" value="1"/>
</dbReference>
<dbReference type="EMBL" id="QWIV01000014">
    <property type="protein sequence ID" value="RMZ58898.1"/>
    <property type="molecule type" value="Genomic_DNA"/>
</dbReference>
<protein>
    <submittedName>
        <fullName evidence="3">Alpha/beta hydrolase</fullName>
    </submittedName>
</protein>
<evidence type="ECO:0000313" key="4">
    <source>
        <dbReference type="Proteomes" id="UP000267524"/>
    </source>
</evidence>
<evidence type="ECO:0000256" key="1">
    <source>
        <dbReference type="ARBA" id="ARBA00022801"/>
    </source>
</evidence>
<organism evidence="3 4">
    <name type="scientific">Chryseobacterium nematophagum</name>
    <dbReference type="NCBI Taxonomy" id="2305228"/>
    <lineage>
        <taxon>Bacteria</taxon>
        <taxon>Pseudomonadati</taxon>
        <taxon>Bacteroidota</taxon>
        <taxon>Flavobacteriia</taxon>
        <taxon>Flavobacteriales</taxon>
        <taxon>Weeksellaceae</taxon>
        <taxon>Chryseobacterium group</taxon>
        <taxon>Chryseobacterium</taxon>
    </lineage>
</organism>
<sequence length="337" mass="38506">MNIVANHLKTYSIKLLFLLFSCIFCRIFSQDQEQQIQKSILLTERTLALENIAYKTNEVGGSLLLDIYTPKQVLDKKLPVVLYIHGGGWAKGNKTIRANSYIENTILKLVEKQYTVVSIDYTLINEHLHFPIPIQDCKDAIRWIRKNAEKYHFDAKNIGLFGTSAGAHLSLLAAYTRDNEFVGDPELSQYSAEVNYVVDNFGPTDLNKIFHTRAGKPTASIIKLFSKEIIDIREKLIQGMSGYDIKKDKRKIIEYFNTLSPLNYTSRRVPTFILQGNKDKIVPLQQSQKLYQQLTKENIQTSLIIVNGGNHGFRTTSPQRLDELTDAMVNFIISQKK</sequence>
<dbReference type="RefSeq" id="WP_122548045.1">
    <property type="nucleotide sequence ID" value="NZ_QWIV01000014.1"/>
</dbReference>
<dbReference type="SUPFAM" id="SSF53474">
    <property type="entry name" value="alpha/beta-Hydrolases"/>
    <property type="match status" value="1"/>
</dbReference>
<dbReference type="InterPro" id="IPR050300">
    <property type="entry name" value="GDXG_lipolytic_enzyme"/>
</dbReference>
<evidence type="ECO:0000259" key="2">
    <source>
        <dbReference type="Pfam" id="PF20434"/>
    </source>
</evidence>
<accession>A0A3M7L808</accession>
<dbReference type="AlphaFoldDB" id="A0A3M7L808"/>
<dbReference type="Pfam" id="PF20434">
    <property type="entry name" value="BD-FAE"/>
    <property type="match status" value="1"/>
</dbReference>